<protein>
    <submittedName>
        <fullName evidence="1">Uncharacterized protein</fullName>
    </submittedName>
</protein>
<organism evidence="1 2">
    <name type="scientific">Metallosphaera tengchongensis</name>
    <dbReference type="NCBI Taxonomy" id="1532350"/>
    <lineage>
        <taxon>Archaea</taxon>
        <taxon>Thermoproteota</taxon>
        <taxon>Thermoprotei</taxon>
        <taxon>Sulfolobales</taxon>
        <taxon>Sulfolobaceae</taxon>
        <taxon>Metallosphaera</taxon>
    </lineage>
</organism>
<accession>A0A6N0P0G7</accession>
<gene>
    <name evidence="1" type="ORF">GWK48_11190</name>
</gene>
<name>A0A6N0P0G7_9CREN</name>
<dbReference type="AlphaFoldDB" id="A0A6N0P0G7"/>
<evidence type="ECO:0000313" key="2">
    <source>
        <dbReference type="Proteomes" id="UP000509301"/>
    </source>
</evidence>
<dbReference type="KEGG" id="mten:GWK48_11190"/>
<dbReference type="RefSeq" id="WP_174632299.1">
    <property type="nucleotide sequence ID" value="NZ_CP049074.1"/>
</dbReference>
<dbReference type="GeneID" id="55642515"/>
<reference evidence="1 2" key="1">
    <citation type="submission" date="2020-02" db="EMBL/GenBank/DDBJ databases">
        <title>Comparative genome analysis reveals the metabolism and evolution of the thermophilic archaeal genus Metallosphaera.</title>
        <authorList>
            <person name="Jiang C."/>
        </authorList>
    </citation>
    <scope>NUCLEOTIDE SEQUENCE [LARGE SCALE GENOMIC DNA]</scope>
    <source>
        <strain evidence="1 2">Ric-A</strain>
    </source>
</reference>
<dbReference type="InterPro" id="IPR027417">
    <property type="entry name" value="P-loop_NTPase"/>
</dbReference>
<proteinExistence type="predicted"/>
<dbReference type="EMBL" id="CP049074">
    <property type="protein sequence ID" value="QKR00871.1"/>
    <property type="molecule type" value="Genomic_DNA"/>
</dbReference>
<keyword evidence="2" id="KW-1185">Reference proteome</keyword>
<evidence type="ECO:0000313" key="1">
    <source>
        <dbReference type="EMBL" id="QKR00871.1"/>
    </source>
</evidence>
<dbReference type="Proteomes" id="UP000509301">
    <property type="component" value="Chromosome"/>
</dbReference>
<dbReference type="Gene3D" id="3.40.50.300">
    <property type="entry name" value="P-loop containing nucleotide triphosphate hydrolases"/>
    <property type="match status" value="1"/>
</dbReference>
<sequence length="76" mass="8857">MIMDEFQKIRYLRQPFPRILEVMRKRFQESDLVEVIISGSEVSSIAEIELSTNGSLMFTNCLDTKISVCKKYYSSI</sequence>